<comment type="caution">
    <text evidence="3">The sequence shown here is derived from an EMBL/GenBank/DDBJ whole genome shotgun (WGS) entry which is preliminary data.</text>
</comment>
<keyword evidence="4" id="KW-1185">Reference proteome</keyword>
<sequence length="172" mass="19928">MEQFLPIIIIAIISFLLNSKKKNQPQRQKADQHQPIRPVQQKPARPNTDLEERSNSNERMDEENKPFQVDMPRSLREAADILLTQIETNPAIEEEKARAEGELEKLKKQAETYEQKIRAAQKRAADHADTFIPKKAKPSEQRPLFGHQNDIVRGMIMHEILGPPKALKRRVR</sequence>
<dbReference type="Proteomes" id="UP000823485">
    <property type="component" value="Unassembled WGS sequence"/>
</dbReference>
<evidence type="ECO:0000256" key="2">
    <source>
        <dbReference type="SAM" id="MobiDB-lite"/>
    </source>
</evidence>
<keyword evidence="1" id="KW-0175">Coiled coil</keyword>
<name>A0ABS2R9I5_9BACI</name>
<protein>
    <submittedName>
        <fullName evidence="3">ElaB/YqjD/DUF883 family membrane-anchored ribosome-binding protein</fullName>
    </submittedName>
</protein>
<evidence type="ECO:0000313" key="3">
    <source>
        <dbReference type="EMBL" id="MBM7716305.1"/>
    </source>
</evidence>
<evidence type="ECO:0000313" key="4">
    <source>
        <dbReference type="Proteomes" id="UP000823485"/>
    </source>
</evidence>
<proteinExistence type="predicted"/>
<reference evidence="3 4" key="1">
    <citation type="submission" date="2021-01" db="EMBL/GenBank/DDBJ databases">
        <title>Genomic Encyclopedia of Type Strains, Phase IV (KMG-IV): sequencing the most valuable type-strain genomes for metagenomic binning, comparative biology and taxonomic classification.</title>
        <authorList>
            <person name="Goeker M."/>
        </authorList>
    </citation>
    <scope>NUCLEOTIDE SEQUENCE [LARGE SCALE GENOMIC DNA]</scope>
    <source>
        <strain evidence="3 4">DSM 105453</strain>
    </source>
</reference>
<gene>
    <name evidence="3" type="ORF">JOC94_003325</name>
</gene>
<accession>A0ABS2R9I5</accession>
<evidence type="ECO:0000256" key="1">
    <source>
        <dbReference type="SAM" id="Coils"/>
    </source>
</evidence>
<feature type="region of interest" description="Disordered" evidence="2">
    <location>
        <begin position="22"/>
        <end position="73"/>
    </location>
</feature>
<feature type="compositionally biased region" description="Basic and acidic residues" evidence="2">
    <location>
        <begin position="48"/>
        <end position="65"/>
    </location>
</feature>
<organism evidence="3 4">
    <name type="scientific">Siminovitchia thermophila</name>
    <dbReference type="NCBI Taxonomy" id="1245522"/>
    <lineage>
        <taxon>Bacteria</taxon>
        <taxon>Bacillati</taxon>
        <taxon>Bacillota</taxon>
        <taxon>Bacilli</taxon>
        <taxon>Bacillales</taxon>
        <taxon>Bacillaceae</taxon>
        <taxon>Siminovitchia</taxon>
    </lineage>
</organism>
<feature type="coiled-coil region" evidence="1">
    <location>
        <begin position="89"/>
        <end position="130"/>
    </location>
</feature>
<dbReference type="RefSeq" id="WP_077110654.1">
    <property type="nucleotide sequence ID" value="NZ_JAFBFH010000025.1"/>
</dbReference>
<dbReference type="EMBL" id="JAFBFH010000025">
    <property type="protein sequence ID" value="MBM7716305.1"/>
    <property type="molecule type" value="Genomic_DNA"/>
</dbReference>